<name>A0A914WDR7_9BILA</name>
<keyword evidence="2" id="KW-1185">Reference proteome</keyword>
<dbReference type="Proteomes" id="UP000887566">
    <property type="component" value="Unplaced"/>
</dbReference>
<evidence type="ECO:0000313" key="2">
    <source>
        <dbReference type="Proteomes" id="UP000887566"/>
    </source>
</evidence>
<protein>
    <submittedName>
        <fullName evidence="3">Uncharacterized protein</fullName>
    </submittedName>
</protein>
<evidence type="ECO:0000313" key="3">
    <source>
        <dbReference type="WBParaSite" id="PSAMB.scaffold3733size17092.g22488.t1"/>
    </source>
</evidence>
<feature type="signal peptide" evidence="1">
    <location>
        <begin position="1"/>
        <end position="16"/>
    </location>
</feature>
<sequence length="93" mass="10160">MKSLCGLIFLVVLAIARPNEKNDYLKVDANEAGGHIEVAGPANELVEALEGEMHIKLSNTNRLELMKCLLGISVTENTRSAMEKETQCVLTAF</sequence>
<dbReference type="AlphaFoldDB" id="A0A914WDR7"/>
<dbReference type="WBParaSite" id="PSAMB.scaffold3733size17092.g22488.t1">
    <property type="protein sequence ID" value="PSAMB.scaffold3733size17092.g22488.t1"/>
    <property type="gene ID" value="PSAMB.scaffold3733size17092.g22488"/>
</dbReference>
<accession>A0A914WDR7</accession>
<keyword evidence="1" id="KW-0732">Signal</keyword>
<organism evidence="2 3">
    <name type="scientific">Plectus sambesii</name>
    <dbReference type="NCBI Taxonomy" id="2011161"/>
    <lineage>
        <taxon>Eukaryota</taxon>
        <taxon>Metazoa</taxon>
        <taxon>Ecdysozoa</taxon>
        <taxon>Nematoda</taxon>
        <taxon>Chromadorea</taxon>
        <taxon>Plectida</taxon>
        <taxon>Plectina</taxon>
        <taxon>Plectoidea</taxon>
        <taxon>Plectidae</taxon>
        <taxon>Plectus</taxon>
    </lineage>
</organism>
<feature type="chain" id="PRO_5036721162" evidence="1">
    <location>
        <begin position="17"/>
        <end position="93"/>
    </location>
</feature>
<proteinExistence type="predicted"/>
<reference evidence="3" key="1">
    <citation type="submission" date="2022-11" db="UniProtKB">
        <authorList>
            <consortium name="WormBaseParasite"/>
        </authorList>
    </citation>
    <scope>IDENTIFICATION</scope>
</reference>
<evidence type="ECO:0000256" key="1">
    <source>
        <dbReference type="SAM" id="SignalP"/>
    </source>
</evidence>